<dbReference type="Proteomes" id="UP001155110">
    <property type="component" value="Unassembled WGS sequence"/>
</dbReference>
<comment type="caution">
    <text evidence="1">The sequence shown here is derived from an EMBL/GenBank/DDBJ whole genome shotgun (WGS) entry which is preliminary data.</text>
</comment>
<sequence>MVRSKSQINFAAAFFAAPLSVSHLFDYSLTESGSPFSVIEAIGPVLASDALFEDGFLASKQ</sequence>
<proteinExistence type="predicted"/>
<evidence type="ECO:0000313" key="1">
    <source>
        <dbReference type="EMBL" id="MCS4159149.1"/>
    </source>
</evidence>
<name>A0AAW5PBA0_9BACT</name>
<protein>
    <submittedName>
        <fullName evidence="1">Uncharacterized protein</fullName>
    </submittedName>
</protein>
<gene>
    <name evidence="1" type="ORF">GGP99_003135</name>
</gene>
<dbReference type="EMBL" id="JANTZM010000019">
    <property type="protein sequence ID" value="MCS4159149.1"/>
    <property type="molecule type" value="Genomic_DNA"/>
</dbReference>
<dbReference type="RefSeq" id="WP_162891493.1">
    <property type="nucleotide sequence ID" value="NZ_CP030357.1"/>
</dbReference>
<reference evidence="1" key="1">
    <citation type="submission" date="2022-08" db="EMBL/GenBank/DDBJ databases">
        <title>Genomic Encyclopedia of Type Strains, Phase V (KMG-V): Genome sequencing to study the core and pangenomes of soil and plant-associated prokaryotes.</title>
        <authorList>
            <person name="Whitman W."/>
        </authorList>
    </citation>
    <scope>NUCLEOTIDE SEQUENCE</scope>
    <source>
        <strain evidence="1">SP3002</strain>
    </source>
</reference>
<organism evidence="1 2">
    <name type="scientific">Salinibacter ruber</name>
    <dbReference type="NCBI Taxonomy" id="146919"/>
    <lineage>
        <taxon>Bacteria</taxon>
        <taxon>Pseudomonadati</taxon>
        <taxon>Rhodothermota</taxon>
        <taxon>Rhodothermia</taxon>
        <taxon>Rhodothermales</taxon>
        <taxon>Salinibacteraceae</taxon>
        <taxon>Salinibacter</taxon>
    </lineage>
</organism>
<accession>A0AAW5PBA0</accession>
<dbReference type="AlphaFoldDB" id="A0AAW5PBA0"/>
<evidence type="ECO:0000313" key="2">
    <source>
        <dbReference type="Proteomes" id="UP001155110"/>
    </source>
</evidence>